<dbReference type="Proteomes" id="UP000288028">
    <property type="component" value="Unassembled WGS sequence"/>
</dbReference>
<comment type="caution">
    <text evidence="5">The sequence shown here is derived from an EMBL/GenBank/DDBJ whole genome shotgun (WGS) entry which is preliminary data.</text>
</comment>
<proteinExistence type="predicted"/>
<dbReference type="NCBIfam" id="TIGR04226">
    <property type="entry name" value="RrgB_K2N_iso_D2"/>
    <property type="match status" value="1"/>
</dbReference>
<dbReference type="OrthoDB" id="2249722at2"/>
<dbReference type="Gene3D" id="2.60.40.10">
    <property type="entry name" value="Immunoglobulins"/>
    <property type="match status" value="2"/>
</dbReference>
<evidence type="ECO:0000313" key="5">
    <source>
        <dbReference type="EMBL" id="RSU15880.1"/>
    </source>
</evidence>
<dbReference type="Pfam" id="PF17802">
    <property type="entry name" value="SpaA"/>
    <property type="match status" value="1"/>
</dbReference>
<organism evidence="5 6">
    <name type="scientific">Vagococcus carniphilus</name>
    <dbReference type="NCBI Taxonomy" id="218144"/>
    <lineage>
        <taxon>Bacteria</taxon>
        <taxon>Bacillati</taxon>
        <taxon>Bacillota</taxon>
        <taxon>Bacilli</taxon>
        <taxon>Lactobacillales</taxon>
        <taxon>Enterococcaceae</taxon>
        <taxon>Vagococcus</taxon>
    </lineage>
</organism>
<dbReference type="Gene3D" id="2.60.40.740">
    <property type="match status" value="1"/>
</dbReference>
<dbReference type="InterPro" id="IPR041033">
    <property type="entry name" value="SpaA_PFL_dom_1"/>
</dbReference>
<evidence type="ECO:0000256" key="1">
    <source>
        <dbReference type="SAM" id="Phobius"/>
    </source>
</evidence>
<dbReference type="InterPro" id="IPR026466">
    <property type="entry name" value="Fim_isopep_form_D2_dom"/>
</dbReference>
<accession>A0A430B6D7</accession>
<keyword evidence="1" id="KW-1133">Transmembrane helix</keyword>
<feature type="chain" id="PRO_5019139663" evidence="2">
    <location>
        <begin position="30"/>
        <end position="507"/>
    </location>
</feature>
<keyword evidence="1" id="KW-0472">Membrane</keyword>
<feature type="signal peptide" evidence="2">
    <location>
        <begin position="1"/>
        <end position="29"/>
    </location>
</feature>
<feature type="domain" description="SpaA-like prealbumin fold" evidence="4">
    <location>
        <begin position="354"/>
        <end position="466"/>
    </location>
</feature>
<protein>
    <submittedName>
        <fullName evidence="5">Uncharacterized protein</fullName>
    </submittedName>
</protein>
<dbReference type="AlphaFoldDB" id="A0A430B6D7"/>
<feature type="transmembrane region" description="Helical" evidence="1">
    <location>
        <begin position="479"/>
        <end position="498"/>
    </location>
</feature>
<feature type="domain" description="Gram-positive pilin subunit D1 N-terminal" evidence="3">
    <location>
        <begin position="33"/>
        <end position="189"/>
    </location>
</feature>
<reference evidence="5 6" key="1">
    <citation type="submission" date="2017-05" db="EMBL/GenBank/DDBJ databases">
        <title>Vagococcus spp. assemblies.</title>
        <authorList>
            <person name="Gulvik C.A."/>
        </authorList>
    </citation>
    <scope>NUCLEOTIDE SEQUENCE [LARGE SCALE GENOMIC DNA]</scope>
    <source>
        <strain evidence="5 6">SS1714</strain>
    </source>
</reference>
<keyword evidence="2" id="KW-0732">Signal</keyword>
<name>A0A430B6D7_9ENTE</name>
<dbReference type="InterPro" id="IPR032364">
    <property type="entry name" value="GramPos_pilinD1_N"/>
</dbReference>
<evidence type="ECO:0000256" key="2">
    <source>
        <dbReference type="SAM" id="SignalP"/>
    </source>
</evidence>
<sequence>MNKKLGKIMTLFVLVFPLLAGMMTTTAQAADGETVSINLHKRVFEKGASGENPYPKQNTGEIMEDFGGEPLNNVTFEAYDVTNKYIELLSTLTDVQATAEIVKNANASNYAPDYATKVGTQKTAGEGIATFADLPLKDEKGKFKTYLFVETNSPANIKEKAAPIVLTMPLYKGDTEVINENVHIYPKNEKEQVLTKDLSEESKKKLTVTIDGKEYFNVEQGVPFGYELSALIPWNVKDREYYKVTDTPNKGMQVLIDTVKVEGLDKDNGDFTVAVDASGRGFVVTLNTSKQAVMNLAGKRAKITYDAYLTEDAAIDTGINNTAVVEVGPGPDGEGPEKPEEPVVGPDIYTGGKKFEKVDDKSGKTLAGAKFNLVKVDKDGKVISYATLANGKYTWSATADNATSFESDTNGKLEVKGLEYSEKLTNDESYALVEYEAPTGYAKLDKPVKFNVVKDEFTTQTLEVKNIKKGLLPSTGGNGIYLFLAVGSLLMVGAAVWYRRTQVEVEV</sequence>
<evidence type="ECO:0000313" key="6">
    <source>
        <dbReference type="Proteomes" id="UP000288028"/>
    </source>
</evidence>
<dbReference type="NCBIfam" id="TIGR01167">
    <property type="entry name" value="LPXTG_anchor"/>
    <property type="match status" value="1"/>
</dbReference>
<dbReference type="NCBIfam" id="NF033902">
    <property type="entry name" value="iso_D2_wall_anc"/>
    <property type="match status" value="1"/>
</dbReference>
<dbReference type="InterPro" id="IPR013783">
    <property type="entry name" value="Ig-like_fold"/>
</dbReference>
<evidence type="ECO:0000259" key="3">
    <source>
        <dbReference type="Pfam" id="PF16555"/>
    </source>
</evidence>
<dbReference type="GeneID" id="95581741"/>
<dbReference type="EMBL" id="NGKB01000004">
    <property type="protein sequence ID" value="RSU15880.1"/>
    <property type="molecule type" value="Genomic_DNA"/>
</dbReference>
<dbReference type="InterPro" id="IPR048052">
    <property type="entry name" value="FM1-like"/>
</dbReference>
<dbReference type="RefSeq" id="WP_126792760.1">
    <property type="nucleotide sequence ID" value="NZ_CP060720.1"/>
</dbReference>
<keyword evidence="6" id="KW-1185">Reference proteome</keyword>
<dbReference type="Pfam" id="PF16555">
    <property type="entry name" value="GramPos_pilinD1"/>
    <property type="match status" value="1"/>
</dbReference>
<gene>
    <name evidence="5" type="ORF">CBF28_05450</name>
</gene>
<evidence type="ECO:0000259" key="4">
    <source>
        <dbReference type="Pfam" id="PF17802"/>
    </source>
</evidence>
<keyword evidence="1" id="KW-0812">Transmembrane</keyword>